<keyword evidence="1" id="KW-0472">Membrane</keyword>
<feature type="chain" id="PRO_5002303591" evidence="2">
    <location>
        <begin position="19"/>
        <end position="330"/>
    </location>
</feature>
<keyword evidence="2" id="KW-0732">Signal</keyword>
<dbReference type="KEGG" id="mbat:BN1208_0636"/>
<evidence type="ECO:0000313" key="4">
    <source>
        <dbReference type="Proteomes" id="UP000064007"/>
    </source>
</evidence>
<dbReference type="RefSeq" id="WP_046487817.1">
    <property type="nucleotide sequence ID" value="NZ_LN827929.1"/>
</dbReference>
<evidence type="ECO:0000256" key="2">
    <source>
        <dbReference type="SAM" id="SignalP"/>
    </source>
</evidence>
<feature type="signal peptide" evidence="2">
    <location>
        <begin position="1"/>
        <end position="18"/>
    </location>
</feature>
<gene>
    <name evidence="3" type="primary">mxaA</name>
    <name evidence="3" type="ORF">BN1208_0636</name>
</gene>
<keyword evidence="1" id="KW-1133">Transmembrane helix</keyword>
<dbReference type="EMBL" id="LN827929">
    <property type="protein sequence ID" value="CEZ19522.1"/>
    <property type="molecule type" value="Genomic_DNA"/>
</dbReference>
<evidence type="ECO:0000256" key="1">
    <source>
        <dbReference type="SAM" id="Phobius"/>
    </source>
</evidence>
<protein>
    <submittedName>
        <fullName evidence="3">Ca2+ insertion into MDH</fullName>
        <ecNumber evidence="3">1.1.2.7</ecNumber>
    </submittedName>
</protein>
<feature type="transmembrane region" description="Helical" evidence="1">
    <location>
        <begin position="186"/>
        <end position="204"/>
    </location>
</feature>
<keyword evidence="3" id="KW-0560">Oxidoreductase</keyword>
<sequence>MKYLISLWILLLSTSSFALDAQEWPDIEEGIVSIKIKEPLQQVGYTIGDKPSRYIEITIKKPYVLIKESLPIPGYERKYQGQDLGIVLDTMKHVIKESKTSTTLTLDLTYQIFTNKVVVKPGFLPSEYIRLLNPNNPEKQVFKYRIPERRIAISPLSIFGNVKIEEDMSPLRGVLLMDEEASIKTLKISGIIALLAFIGLIYIYSQYAWLPNKRGVFARTHRTIGKLKATPASVQKAITDMHHAFDLVTGKTLFKDNLPHLYIKNASFENIDSELREFFKLSTLVFFSASSKKYDQEEILKWLKNFSRHCRDCERKLIVDKSALVVGVAK</sequence>
<dbReference type="STRING" id="1581557.BN1208_0636"/>
<keyword evidence="4" id="KW-1185">Reference proteome</keyword>
<organism evidence="3 4">
    <name type="scientific">Candidatus Methylopumilus planktonicus</name>
    <dbReference type="NCBI Taxonomy" id="1581557"/>
    <lineage>
        <taxon>Bacteria</taxon>
        <taxon>Pseudomonadati</taxon>
        <taxon>Pseudomonadota</taxon>
        <taxon>Betaproteobacteria</taxon>
        <taxon>Nitrosomonadales</taxon>
        <taxon>Methylophilaceae</taxon>
        <taxon>Candidatus Methylopumilus</taxon>
    </lineage>
</organism>
<evidence type="ECO:0000313" key="3">
    <source>
        <dbReference type="EMBL" id="CEZ19522.1"/>
    </source>
</evidence>
<dbReference type="EC" id="1.1.2.7" evidence="3"/>
<dbReference type="Proteomes" id="UP000064007">
    <property type="component" value="Chromosome 1"/>
</dbReference>
<reference evidence="4" key="1">
    <citation type="submission" date="2014-12" db="EMBL/GenBank/DDBJ databases">
        <authorList>
            <person name="Salcher M.M."/>
        </authorList>
    </citation>
    <scope>NUCLEOTIDE SEQUENCE [LARGE SCALE GENOMIC DNA]</scope>
    <source>
        <strain evidence="4">MMS-10A-171</strain>
    </source>
</reference>
<dbReference type="GO" id="GO:0052933">
    <property type="term" value="F:alcohol dehydrogenase (cytochrome c(L)) activity"/>
    <property type="evidence" value="ECO:0007669"/>
    <property type="project" value="UniProtKB-EC"/>
</dbReference>
<accession>A0A0D6EV67</accession>
<proteinExistence type="predicted"/>
<dbReference type="AlphaFoldDB" id="A0A0D6EV67"/>
<dbReference type="OrthoDB" id="8532455at2"/>
<name>A0A0D6EV67_9PROT</name>
<keyword evidence="1" id="KW-0812">Transmembrane</keyword>
<dbReference type="HOGENOM" id="CLU_076860_0_0_4"/>